<evidence type="ECO:0000256" key="4">
    <source>
        <dbReference type="ARBA" id="ARBA00023242"/>
    </source>
</evidence>
<dbReference type="GO" id="GO:0044611">
    <property type="term" value="C:nuclear pore inner ring"/>
    <property type="evidence" value="ECO:0007669"/>
    <property type="project" value="TreeGrafter"/>
</dbReference>
<organism evidence="5 6">
    <name type="scientific">Rhizopus stolonifer</name>
    <name type="common">Rhizopus nigricans</name>
    <dbReference type="NCBI Taxonomy" id="4846"/>
    <lineage>
        <taxon>Eukaryota</taxon>
        <taxon>Fungi</taxon>
        <taxon>Fungi incertae sedis</taxon>
        <taxon>Mucoromycota</taxon>
        <taxon>Mucoromycotina</taxon>
        <taxon>Mucoromycetes</taxon>
        <taxon>Mucorales</taxon>
        <taxon>Mucorineae</taxon>
        <taxon>Rhizopodaceae</taxon>
        <taxon>Rhizopus</taxon>
    </lineage>
</organism>
<keyword evidence="4" id="KW-0539">Nucleus</keyword>
<protein>
    <submittedName>
        <fullName evidence="5">Uncharacterized protein</fullName>
    </submittedName>
</protein>
<comment type="caution">
    <text evidence="5">The sequence shown here is derived from an EMBL/GenBank/DDBJ whole genome shotgun (WGS) entry which is preliminary data.</text>
</comment>
<dbReference type="GO" id="GO:0017056">
    <property type="term" value="F:structural constituent of nuclear pore"/>
    <property type="evidence" value="ECO:0007669"/>
    <property type="project" value="TreeGrafter"/>
</dbReference>
<comment type="similarity">
    <text evidence="2">Belongs to the NUP186/NUP192/NUP205 family.</text>
</comment>
<keyword evidence="3" id="KW-0813">Transport</keyword>
<evidence type="ECO:0000256" key="1">
    <source>
        <dbReference type="ARBA" id="ARBA00004123"/>
    </source>
</evidence>
<comment type="subcellular location">
    <subcellularLocation>
        <location evidence="1">Nucleus</location>
    </subcellularLocation>
</comment>
<gene>
    <name evidence="5" type="ORF">CU098_006784</name>
</gene>
<evidence type="ECO:0000313" key="6">
    <source>
        <dbReference type="Proteomes" id="UP000253551"/>
    </source>
</evidence>
<sequence length="1838" mass="209032">MSSTYSIPTWIQENQALHDAICQARASKTSAEALNQLLQVNKEKFLNLLDDIPKDSTHRSTLNNNKAYINRTSRTVSKEFTTKALFLSDQLNINEYVAATLLMRGTTESGRLNSNAIDAAVLLYHEERGYILACLDAILKSAKDASVDDETRFVCSQFISELLKETIHGNTYINKLISTLENITQSIHAIRDTGTVAGQIPAAGSGKLGEDISELRMERLSDERILIVQIIYHTASLFDFDTKDKLKMLELLEDAELTDQATSYMIIAMISVLSHNTIEEEPSSETLDFIDQFHSRIMTHGSKVPVVKAVVVLQWILYLSSPIRASKVIGSRFNLRSEKEIQDLLDKVIIQDVFRFMSTYLLYFQQPNANIDTDRQTIKPSTDGNTSKAVDKTDYRNINADIRSDFQPFAVYELQQLGLSFINILFERLQKLKYKEEDTNTPLTDSILSSSSESQCHDLQYFLEFMASVFRNRVNQGAVFWNRTQDGLHHFVRWLLDIKVVNTVCAAFDFFGSITTGDACASNMFHFFKLGTESNLASSTLFSWGKPLASLEFYADLLKNTSEESHAVIPVEEEKLLLKFLDILKQCVQYSQEARRSFWTDGSLRCQEILVKILNCPTSTNLRAALFDVLAAFCSHWGGGVSGEGREISLQVWKILEGSDMLMSRSKTIQDRSVYQPAGILQELEFEKKSRVFTETLSVVRLIASAIHTQSLREAMISGFPYKPPSIPSELGKGTKTPGSIPYIALVVDNIFLSLREQKYAFAEARWELTEACLSVLENSAKSFDVSVFENEQTRMSLDNELKALVPNPVVESTLLQTLVHPGFQIMIRVLAGGRVIDEMFQIIDECAQKETKDTCGTPYHRQCLIRALRILDCILSKQNTFMNIIIPYISSFSKKKTSSEFQVAGYTFTGLPSLVSLGQLFLFKNNMLARIAMLVNFEDQEEVCYCAVRILDKLANGCNEAEPSKDQAPTHTAYSALYSNLSSSITSVLSSSESAERIVFGFSERLALNVAENVTCDDFEYDINNIPFWCAVDILSNAYDYPVEFKTRTSSSVRLVIMDLLLKNIQLKSFDSLAEFLLGYDPSKMSALDKIQDTEDNQPRLACFHAILNMLRQGIDSEDAMMEDTADPTELIIDSHPILAEKCYELIYRLCAKKLTSTSTLRYLRNRENFFYNQFNAMLPRIEDNMAVESKTPFTGVLVSADGTETKTDFFRLRSKLHQRAWLLDSMVLEFKTTMHMGQKKEATKLLELLYGRKNIVSLYDDNDDDTSMSEPQESGLFSLQTVSYQQPLTKILELISSLDFVWVDSLLENVKQPLEAKYFTELNPRQFEIENERGCFVYDIRYFYKQLRHYQHTRYPENPEVERELSDILSHAVASNHQREIAHAKLHCLKAWKDLVHISIIECFDLLGDVNRETIIHEILSMLLPKFAQTKGYDGNMLKSMSEIVLNLVDKLRLSMSVKRTSHLPVERLRLIFQAIVDCIRQENTTILIRGDMYSALTSFLIYIIQHERDATSKQLEQHILDTILADNAHLINTLRSDAFHGLDIWKTTAYIALDALNRLALLAGSQAVQLQLVEHNFLQATISMIRTDDAALSNLLGQISGKFVAVFIVPVLTRSLAPLLPLYIFEAKMSLLLRIARDTKGAELLYDHRILEVLSECQYLKVQQDYTATEAMNEATAELNDRRQRLVMPTLSLIVTLLCTFQGRNDAVLLKTESWVRNQQPALVNILQYERHQVTLDSLKQINMIAHIMVSLSCRRGYTDRFQLKGFNQLHNTFIKLNISKELATRVAPMNEEQLQWNTTIAAGGQTLLKNKALQCIDKIHMKLEAYRRLKYTFP</sequence>
<dbReference type="InterPro" id="IPR016024">
    <property type="entry name" value="ARM-type_fold"/>
</dbReference>
<dbReference type="OrthoDB" id="2019644at2759"/>
<dbReference type="PANTHER" id="PTHR31344">
    <property type="entry name" value="NUCLEAR PORE COMPLEX PROTEIN NUP205"/>
    <property type="match status" value="1"/>
</dbReference>
<evidence type="ECO:0000256" key="2">
    <source>
        <dbReference type="ARBA" id="ARBA00005892"/>
    </source>
</evidence>
<proteinExistence type="inferred from homology"/>
<evidence type="ECO:0000256" key="3">
    <source>
        <dbReference type="ARBA" id="ARBA00022448"/>
    </source>
</evidence>
<reference evidence="5 6" key="1">
    <citation type="journal article" date="2018" name="G3 (Bethesda)">
        <title>Phylogenetic and Phylogenomic Definition of Rhizopus Species.</title>
        <authorList>
            <person name="Gryganskyi A.P."/>
            <person name="Golan J."/>
            <person name="Dolatabadi S."/>
            <person name="Mondo S."/>
            <person name="Robb S."/>
            <person name="Idnurm A."/>
            <person name="Muszewska A."/>
            <person name="Steczkiewicz K."/>
            <person name="Masonjones S."/>
            <person name="Liao H.L."/>
            <person name="Gajdeczka M.T."/>
            <person name="Anike F."/>
            <person name="Vuek A."/>
            <person name="Anishchenko I.M."/>
            <person name="Voigt K."/>
            <person name="de Hoog G.S."/>
            <person name="Smith M.E."/>
            <person name="Heitman J."/>
            <person name="Vilgalys R."/>
            <person name="Stajich J.E."/>
        </authorList>
    </citation>
    <scope>NUCLEOTIDE SEQUENCE [LARGE SCALE GENOMIC DNA]</scope>
    <source>
        <strain evidence="5 6">LSU 92-RS-03</strain>
    </source>
</reference>
<dbReference type="Pfam" id="PF11894">
    <property type="entry name" value="Nup192"/>
    <property type="match status" value="1"/>
</dbReference>
<dbReference type="EMBL" id="PJQM01000905">
    <property type="protein sequence ID" value="RCI03754.1"/>
    <property type="molecule type" value="Genomic_DNA"/>
</dbReference>
<evidence type="ECO:0000313" key="5">
    <source>
        <dbReference type="EMBL" id="RCI03754.1"/>
    </source>
</evidence>
<dbReference type="GO" id="GO:0006999">
    <property type="term" value="P:nuclear pore organization"/>
    <property type="evidence" value="ECO:0007669"/>
    <property type="project" value="TreeGrafter"/>
</dbReference>
<dbReference type="InterPro" id="IPR021827">
    <property type="entry name" value="Nup186/Nup192/Nup205"/>
</dbReference>
<dbReference type="Proteomes" id="UP000253551">
    <property type="component" value="Unassembled WGS sequence"/>
</dbReference>
<name>A0A367KNG8_RHIST</name>
<keyword evidence="6" id="KW-1185">Reference proteome</keyword>
<dbReference type="SUPFAM" id="SSF48371">
    <property type="entry name" value="ARM repeat"/>
    <property type="match status" value="1"/>
</dbReference>
<accession>A0A367KNG8</accession>
<dbReference type="STRING" id="4846.A0A367KNG8"/>
<dbReference type="PANTHER" id="PTHR31344:SF0">
    <property type="entry name" value="NUCLEAR PORE COMPLEX PROTEIN NUP205"/>
    <property type="match status" value="1"/>
</dbReference>